<dbReference type="PROSITE" id="PS00171">
    <property type="entry name" value="TIM_1"/>
    <property type="match status" value="1"/>
</dbReference>
<dbReference type="EMBL" id="UINC01105275">
    <property type="protein sequence ID" value="SVC69090.1"/>
    <property type="molecule type" value="Genomic_DNA"/>
</dbReference>
<dbReference type="SUPFAM" id="SSF51351">
    <property type="entry name" value="Triosephosphate isomerase (TIM)"/>
    <property type="match status" value="1"/>
</dbReference>
<dbReference type="GO" id="GO:0004807">
    <property type="term" value="F:triose-phosphate isomerase activity"/>
    <property type="evidence" value="ECO:0007669"/>
    <property type="project" value="InterPro"/>
</dbReference>
<dbReference type="GO" id="GO:0006094">
    <property type="term" value="P:gluconeogenesis"/>
    <property type="evidence" value="ECO:0007669"/>
    <property type="project" value="TreeGrafter"/>
</dbReference>
<dbReference type="GO" id="GO:0005829">
    <property type="term" value="C:cytosol"/>
    <property type="evidence" value="ECO:0007669"/>
    <property type="project" value="TreeGrafter"/>
</dbReference>
<evidence type="ECO:0000256" key="1">
    <source>
        <dbReference type="ARBA" id="ARBA00023235"/>
    </source>
</evidence>
<dbReference type="GO" id="GO:0006096">
    <property type="term" value="P:glycolytic process"/>
    <property type="evidence" value="ECO:0007669"/>
    <property type="project" value="TreeGrafter"/>
</dbReference>
<dbReference type="InterPro" id="IPR020861">
    <property type="entry name" value="Triosephosphate_isomerase_AS"/>
</dbReference>
<sequence>HEIKNKVAATIGAGLKPVVCVGEKREERLSGRTAEVLTRQLNAILSEICSEAPGDVLFAYEPVWAIGTGMLPESHEIEEAHSHIRDWLRIEIGQKVSSTTQILYGGSVNELNSGDLIKLENVDGLLVGGASLDPIRFAKIVESAVL</sequence>
<evidence type="ECO:0000313" key="2">
    <source>
        <dbReference type="EMBL" id="SVC69090.1"/>
    </source>
</evidence>
<protein>
    <recommendedName>
        <fullName evidence="3">Triosephosphate isomerase</fullName>
    </recommendedName>
</protein>
<dbReference type="InterPro" id="IPR000652">
    <property type="entry name" value="Triosephosphate_isomerase"/>
</dbReference>
<dbReference type="PANTHER" id="PTHR21139">
    <property type="entry name" value="TRIOSEPHOSPHATE ISOMERASE"/>
    <property type="match status" value="1"/>
</dbReference>
<organism evidence="2">
    <name type="scientific">marine metagenome</name>
    <dbReference type="NCBI Taxonomy" id="408172"/>
    <lineage>
        <taxon>unclassified sequences</taxon>
        <taxon>metagenomes</taxon>
        <taxon>ecological metagenomes</taxon>
    </lineage>
</organism>
<keyword evidence="1" id="KW-0413">Isomerase</keyword>
<dbReference type="GO" id="GO:0046166">
    <property type="term" value="P:glyceraldehyde-3-phosphate biosynthetic process"/>
    <property type="evidence" value="ECO:0007669"/>
    <property type="project" value="TreeGrafter"/>
</dbReference>
<dbReference type="AlphaFoldDB" id="A0A382P8D1"/>
<dbReference type="InterPro" id="IPR035990">
    <property type="entry name" value="TIM_sf"/>
</dbReference>
<dbReference type="InterPro" id="IPR013785">
    <property type="entry name" value="Aldolase_TIM"/>
</dbReference>
<proteinExistence type="predicted"/>
<evidence type="ECO:0008006" key="3">
    <source>
        <dbReference type="Google" id="ProtNLM"/>
    </source>
</evidence>
<dbReference type="CDD" id="cd00311">
    <property type="entry name" value="TIM"/>
    <property type="match status" value="1"/>
</dbReference>
<name>A0A382P8D1_9ZZZZ</name>
<dbReference type="GO" id="GO:0019563">
    <property type="term" value="P:glycerol catabolic process"/>
    <property type="evidence" value="ECO:0007669"/>
    <property type="project" value="TreeGrafter"/>
</dbReference>
<reference evidence="2" key="1">
    <citation type="submission" date="2018-05" db="EMBL/GenBank/DDBJ databases">
        <authorList>
            <person name="Lanie J.A."/>
            <person name="Ng W.-L."/>
            <person name="Kazmierczak K.M."/>
            <person name="Andrzejewski T.M."/>
            <person name="Davidsen T.M."/>
            <person name="Wayne K.J."/>
            <person name="Tettelin H."/>
            <person name="Glass J.I."/>
            <person name="Rusch D."/>
            <person name="Podicherti R."/>
            <person name="Tsui H.-C.T."/>
            <person name="Winkler M.E."/>
        </authorList>
    </citation>
    <scope>NUCLEOTIDE SEQUENCE</scope>
</reference>
<dbReference type="PANTHER" id="PTHR21139:SF42">
    <property type="entry name" value="TRIOSEPHOSPHATE ISOMERASE"/>
    <property type="match status" value="1"/>
</dbReference>
<dbReference type="Pfam" id="PF00121">
    <property type="entry name" value="TIM"/>
    <property type="match status" value="1"/>
</dbReference>
<gene>
    <name evidence="2" type="ORF">METZ01_LOCUS321944</name>
</gene>
<dbReference type="Gene3D" id="3.20.20.70">
    <property type="entry name" value="Aldolase class I"/>
    <property type="match status" value="1"/>
</dbReference>
<accession>A0A382P8D1</accession>
<feature type="non-terminal residue" evidence="2">
    <location>
        <position position="1"/>
    </location>
</feature>
<dbReference type="PROSITE" id="PS51440">
    <property type="entry name" value="TIM_2"/>
    <property type="match status" value="1"/>
</dbReference>